<proteinExistence type="predicted"/>
<feature type="transmembrane region" description="Helical" evidence="2">
    <location>
        <begin position="16"/>
        <end position="36"/>
    </location>
</feature>
<organism evidence="3 4">
    <name type="scientific">Tengunoibacter tsumagoiensis</name>
    <dbReference type="NCBI Taxonomy" id="2014871"/>
    <lineage>
        <taxon>Bacteria</taxon>
        <taxon>Bacillati</taxon>
        <taxon>Chloroflexota</taxon>
        <taxon>Ktedonobacteria</taxon>
        <taxon>Ktedonobacterales</taxon>
        <taxon>Dictyobacteraceae</taxon>
        <taxon>Tengunoibacter</taxon>
    </lineage>
</organism>
<keyword evidence="2" id="KW-1133">Transmembrane helix</keyword>
<dbReference type="Proteomes" id="UP000287352">
    <property type="component" value="Unassembled WGS sequence"/>
</dbReference>
<feature type="transmembrane region" description="Helical" evidence="2">
    <location>
        <begin position="57"/>
        <end position="78"/>
    </location>
</feature>
<evidence type="ECO:0000313" key="4">
    <source>
        <dbReference type="Proteomes" id="UP000287352"/>
    </source>
</evidence>
<sequence>MRYLFVRRDALTLKRVAIWVLLVCLFYLVGPVLVRGRNLQRGAAGPLWNAEKRWFRIYREAFISLLWYAPLFIFFQPLSTFWSNLFQESASWLHLSILAILGTGSLFPPTLGNLSYRWCLCLPLAPVVACIWEKIQPNTTWIARRILTDEELTTLKNATDLSQQSEQVAKLSTPLQSSAKKPRAPRKQSQQKALPPATAEKKSLWEQIDWSQIPDTNPVKIAAMQELNRREEEKQTLQRDQWLQEQAKLLDVAPVEQAVSLSIAEKTVPSEPETDIAPKKGHNWDEGEGSIREL</sequence>
<feature type="transmembrane region" description="Helical" evidence="2">
    <location>
        <begin position="90"/>
        <end position="107"/>
    </location>
</feature>
<accession>A0A402A8J2</accession>
<keyword evidence="4" id="KW-1185">Reference proteome</keyword>
<protein>
    <submittedName>
        <fullName evidence="3">Uncharacterized protein</fullName>
    </submittedName>
</protein>
<gene>
    <name evidence="3" type="ORF">KTT_51850</name>
</gene>
<evidence type="ECO:0000256" key="2">
    <source>
        <dbReference type="SAM" id="Phobius"/>
    </source>
</evidence>
<feature type="compositionally biased region" description="Basic and acidic residues" evidence="1">
    <location>
        <begin position="276"/>
        <end position="294"/>
    </location>
</feature>
<feature type="region of interest" description="Disordered" evidence="1">
    <location>
        <begin position="263"/>
        <end position="294"/>
    </location>
</feature>
<evidence type="ECO:0000313" key="3">
    <source>
        <dbReference type="EMBL" id="GCE15326.1"/>
    </source>
</evidence>
<keyword evidence="2" id="KW-0472">Membrane</keyword>
<feature type="region of interest" description="Disordered" evidence="1">
    <location>
        <begin position="165"/>
        <end position="198"/>
    </location>
</feature>
<evidence type="ECO:0000256" key="1">
    <source>
        <dbReference type="SAM" id="MobiDB-lite"/>
    </source>
</evidence>
<name>A0A402A8J2_9CHLR</name>
<comment type="caution">
    <text evidence="3">The sequence shown here is derived from an EMBL/GenBank/DDBJ whole genome shotgun (WGS) entry which is preliminary data.</text>
</comment>
<reference evidence="4" key="1">
    <citation type="submission" date="2018-12" db="EMBL/GenBank/DDBJ databases">
        <title>Tengunoibacter tsumagoiensis gen. nov., sp. nov., Dictyobacter kobayashii sp. nov., D. alpinus sp. nov., and D. joshuensis sp. nov. and description of Dictyobacteraceae fam. nov. within the order Ktedonobacterales isolated from Tengu-no-mugimeshi.</title>
        <authorList>
            <person name="Wang C.M."/>
            <person name="Zheng Y."/>
            <person name="Sakai Y."/>
            <person name="Toyoda A."/>
            <person name="Minakuchi Y."/>
            <person name="Abe K."/>
            <person name="Yokota A."/>
            <person name="Yabe S."/>
        </authorList>
    </citation>
    <scope>NUCLEOTIDE SEQUENCE [LARGE SCALE GENOMIC DNA]</scope>
    <source>
        <strain evidence="4">Uno3</strain>
    </source>
</reference>
<dbReference type="AlphaFoldDB" id="A0A402A8J2"/>
<keyword evidence="2" id="KW-0812">Transmembrane</keyword>
<dbReference type="EMBL" id="BIFR01000002">
    <property type="protein sequence ID" value="GCE15326.1"/>
    <property type="molecule type" value="Genomic_DNA"/>
</dbReference>
<dbReference type="RefSeq" id="WP_126582808.1">
    <property type="nucleotide sequence ID" value="NZ_BIFR01000002.1"/>
</dbReference>